<dbReference type="EMBL" id="FODH01000006">
    <property type="protein sequence ID" value="SEO25357.1"/>
    <property type="molecule type" value="Genomic_DNA"/>
</dbReference>
<sequence>MIFKKHITKYFSSNGRIDDLKRIEEAIKEHKKHFIIKTQSKLEKPERLLGENGLLYIQRTLYRSQVIIEGVVLSLNNRNVLMAILGVRSHIEITGTLTYLHKRLKSFYAGNISYEDLDRSLYRLSLGGKVKDHSDMPDPIGVMDLIDSIDDYYKKISGSKEKMFRVAYDNLSEFCHPNCFGLFMGSDVFPETREVIYHKPGEINEENYWFVSLFLMSIATTIPIYNNIFEMLEKNEVLPNIFR</sequence>
<keyword evidence="5" id="KW-1185">Reference proteome</keyword>
<dbReference type="Proteomes" id="UP000198809">
    <property type="component" value="Unassembled WGS sequence"/>
</dbReference>
<dbReference type="OrthoDB" id="8453011at2"/>
<evidence type="ECO:0000313" key="4">
    <source>
        <dbReference type="Proteomes" id="UP000198809"/>
    </source>
</evidence>
<evidence type="ECO:0000313" key="3">
    <source>
        <dbReference type="EMBL" id="SEO25357.1"/>
    </source>
</evidence>
<dbReference type="EMBL" id="CP076607">
    <property type="protein sequence ID" value="QWU14754.1"/>
    <property type="molecule type" value="Genomic_DNA"/>
</dbReference>
<name>A0A1H8N6W7_9BACL</name>
<protein>
    <submittedName>
        <fullName evidence="3">Uncharacterized protein</fullName>
    </submittedName>
</protein>
<dbReference type="Proteomes" id="UP000683429">
    <property type="component" value="Chromosome"/>
</dbReference>
<reference evidence="3 4" key="1">
    <citation type="submission" date="2016-10" db="EMBL/GenBank/DDBJ databases">
        <authorList>
            <person name="de Groot N.N."/>
        </authorList>
    </citation>
    <scope>NUCLEOTIDE SEQUENCE [LARGE SCALE GENOMIC DNA]</scope>
    <source>
        <strain evidence="3 4">CGMCC 1.10238</strain>
    </source>
</reference>
<evidence type="ECO:0000313" key="5">
    <source>
        <dbReference type="Proteomes" id="UP000683429"/>
    </source>
</evidence>
<evidence type="ECO:0000313" key="2">
    <source>
        <dbReference type="EMBL" id="QWU14754.1"/>
    </source>
</evidence>
<feature type="transmembrane region" description="Helical" evidence="1">
    <location>
        <begin position="208"/>
        <end position="225"/>
    </location>
</feature>
<evidence type="ECO:0000256" key="1">
    <source>
        <dbReference type="SAM" id="Phobius"/>
    </source>
</evidence>
<keyword evidence="1" id="KW-0472">Membrane</keyword>
<dbReference type="AlphaFoldDB" id="A0A1H8N6W7"/>
<keyword evidence="1" id="KW-0812">Transmembrane</keyword>
<reference evidence="2 5" key="2">
    <citation type="submission" date="2021-06" db="EMBL/GenBank/DDBJ databases">
        <title>Whole genome sequence of Paenibacillus sophorae DSM23020 for comparative genomics.</title>
        <authorList>
            <person name="Kim M.-J."/>
            <person name="Lee G."/>
            <person name="Shin J.-H."/>
        </authorList>
    </citation>
    <scope>NUCLEOTIDE SEQUENCE [LARGE SCALE GENOMIC DNA]</scope>
    <source>
        <strain evidence="2 5">DSM 23020</strain>
    </source>
</reference>
<organism evidence="3 4">
    <name type="scientific">Paenibacillus sophorae</name>
    <dbReference type="NCBI Taxonomy" id="1333845"/>
    <lineage>
        <taxon>Bacteria</taxon>
        <taxon>Bacillati</taxon>
        <taxon>Bacillota</taxon>
        <taxon>Bacilli</taxon>
        <taxon>Bacillales</taxon>
        <taxon>Paenibacillaceae</taxon>
        <taxon>Paenibacillus</taxon>
    </lineage>
</organism>
<accession>A0A1H8N6W7</accession>
<keyword evidence="1" id="KW-1133">Transmembrane helix</keyword>
<gene>
    <name evidence="2" type="ORF">KP014_22950</name>
    <name evidence="3" type="ORF">SAMN04487895_10688</name>
</gene>
<proteinExistence type="predicted"/>
<dbReference type="RefSeq" id="WP_036601219.1">
    <property type="nucleotide sequence ID" value="NZ_CP076607.1"/>
</dbReference>